<dbReference type="InterPro" id="IPR036817">
    <property type="entry name" value="Transthyretin/HIU_hydrolase_sf"/>
</dbReference>
<name>A0A383WCN2_TETOB</name>
<comment type="pathway">
    <text evidence="3">Purine metabolism; urate degradation; (S)-allantoin from urate: step 3/3.</text>
</comment>
<dbReference type="InterPro" id="IPR023416">
    <property type="entry name" value="Transthyretin/HIU_hydrolase_d"/>
</dbReference>
<dbReference type="InterPro" id="IPR018020">
    <property type="entry name" value="OHCU_decarboxylase"/>
</dbReference>
<comment type="catalytic activity">
    <reaction evidence="1">
        <text>5-hydroxyisourate + H2O = 5-hydroxy-2-oxo-4-ureido-2,5-dihydro-1H-imidazole-5-carboxylate + H(+)</text>
        <dbReference type="Rhea" id="RHEA:23736"/>
        <dbReference type="ChEBI" id="CHEBI:15377"/>
        <dbReference type="ChEBI" id="CHEBI:15378"/>
        <dbReference type="ChEBI" id="CHEBI:18072"/>
        <dbReference type="ChEBI" id="CHEBI:58639"/>
        <dbReference type="EC" id="3.5.2.17"/>
    </reaction>
</comment>
<evidence type="ECO:0000256" key="7">
    <source>
        <dbReference type="ARBA" id="ARBA00023239"/>
    </source>
</evidence>
<dbReference type="InterPro" id="IPR023418">
    <property type="entry name" value="Thyroxine_BS"/>
</dbReference>
<dbReference type="InterPro" id="IPR036778">
    <property type="entry name" value="OHCU_decarboxylase_sf"/>
</dbReference>
<evidence type="ECO:0000256" key="1">
    <source>
        <dbReference type="ARBA" id="ARBA00001043"/>
    </source>
</evidence>
<evidence type="ECO:0000313" key="11">
    <source>
        <dbReference type="Proteomes" id="UP000256970"/>
    </source>
</evidence>
<evidence type="ECO:0000256" key="4">
    <source>
        <dbReference type="ARBA" id="ARBA00022631"/>
    </source>
</evidence>
<evidence type="ECO:0000259" key="9">
    <source>
        <dbReference type="Pfam" id="PF09349"/>
    </source>
</evidence>
<keyword evidence="4" id="KW-0659">Purine metabolism</keyword>
<keyword evidence="5" id="KW-0210">Decarboxylase</keyword>
<dbReference type="Pfam" id="PF09349">
    <property type="entry name" value="OHCU_decarbox"/>
    <property type="match status" value="1"/>
</dbReference>
<dbReference type="GO" id="GO:0005777">
    <property type="term" value="C:peroxisome"/>
    <property type="evidence" value="ECO:0007669"/>
    <property type="project" value="TreeGrafter"/>
</dbReference>
<accession>A0A383WCN2</accession>
<dbReference type="GO" id="GO:0006144">
    <property type="term" value="P:purine nucleobase metabolic process"/>
    <property type="evidence" value="ECO:0007669"/>
    <property type="project" value="UniProtKB-KW"/>
</dbReference>
<dbReference type="InterPro" id="IPR014306">
    <property type="entry name" value="Hydroxyisourate_hydrolase"/>
</dbReference>
<dbReference type="NCBIfam" id="TIGR02962">
    <property type="entry name" value="hdxy_isourate"/>
    <property type="match status" value="1"/>
</dbReference>
<comment type="catalytic activity">
    <reaction evidence="2">
        <text>5-hydroxy-2-oxo-4-ureido-2,5-dihydro-1H-imidazole-5-carboxylate + H(+) = (S)-allantoin + CO2</text>
        <dbReference type="Rhea" id="RHEA:26301"/>
        <dbReference type="ChEBI" id="CHEBI:15378"/>
        <dbReference type="ChEBI" id="CHEBI:15678"/>
        <dbReference type="ChEBI" id="CHEBI:16526"/>
        <dbReference type="ChEBI" id="CHEBI:58639"/>
        <dbReference type="EC" id="4.1.1.97"/>
    </reaction>
</comment>
<dbReference type="EMBL" id="FNXT01001221">
    <property type="protein sequence ID" value="SZX74784.1"/>
    <property type="molecule type" value="Genomic_DNA"/>
</dbReference>
<evidence type="ECO:0000256" key="5">
    <source>
        <dbReference type="ARBA" id="ARBA00022793"/>
    </source>
</evidence>
<reference evidence="10 11" key="1">
    <citation type="submission" date="2016-10" db="EMBL/GenBank/DDBJ databases">
        <authorList>
            <person name="Cai Z."/>
        </authorList>
    </citation>
    <scope>NUCLEOTIDE SEQUENCE [LARGE SCALE GENOMIC DNA]</scope>
</reference>
<evidence type="ECO:0000256" key="6">
    <source>
        <dbReference type="ARBA" id="ARBA00022801"/>
    </source>
</evidence>
<feature type="domain" description="Transthyretin/hydroxyisourate hydrolase" evidence="8">
    <location>
        <begin position="219"/>
        <end position="340"/>
    </location>
</feature>
<sequence>MAVHVTWDVAHTACSSKLFADKLAAAGSYPSLEACIAAAQQIWWNEVDVQGWLEAFAAHPEIGDAAALKEKFAAQGQQQAFGQLSQGEQAAALASANPQVFEELAALNKAYKARHGFIFIICASGKSAPQMLEAIRSRINNSPYDELGAAAREQTKITQLRLEKLLAGSSSSSSSGSSSPAERAHVRTGQLVGHLMPGAAAAAAAAPPAGHGGPLRSPITTHVLDTALGMPAAGLPISLLRVMDGSAAVFDCLASGVTDADGRIGNLLPASAWVAPGTYRMRFDTGTYLRACRERHPDVFRAVPFYPEAAIDFSITPDMSSQHFHIPLLLNPYGYSTYRGS</sequence>
<dbReference type="CDD" id="cd05822">
    <property type="entry name" value="TLP_HIUase"/>
    <property type="match status" value="1"/>
</dbReference>
<dbReference type="GO" id="GO:0019628">
    <property type="term" value="P:urate catabolic process"/>
    <property type="evidence" value="ECO:0007669"/>
    <property type="project" value="TreeGrafter"/>
</dbReference>
<dbReference type="Proteomes" id="UP000256970">
    <property type="component" value="Unassembled WGS sequence"/>
</dbReference>
<dbReference type="Gene3D" id="2.60.40.180">
    <property type="entry name" value="Transthyretin/hydroxyisourate hydrolase domain"/>
    <property type="match status" value="1"/>
</dbReference>
<keyword evidence="7" id="KW-0456">Lyase</keyword>
<proteinExistence type="predicted"/>
<dbReference type="Pfam" id="PF00576">
    <property type="entry name" value="Transthyretin"/>
    <property type="match status" value="1"/>
</dbReference>
<dbReference type="STRING" id="3088.A0A383WCN2"/>
<dbReference type="PANTHER" id="PTHR43466">
    <property type="entry name" value="2-OXO-4-HYDROXY-4-CARBOXY-5-UREIDOIMIDAZOLINE DECARBOXYLASE-RELATED"/>
    <property type="match status" value="1"/>
</dbReference>
<dbReference type="SUPFAM" id="SSF49472">
    <property type="entry name" value="Transthyretin (synonym: prealbumin)"/>
    <property type="match status" value="1"/>
</dbReference>
<keyword evidence="11" id="KW-1185">Reference proteome</keyword>
<feature type="domain" description="Oxo-4-hydroxy-4-carboxy-5-ureidoimidazoline decarboxylase" evidence="9">
    <location>
        <begin position="11"/>
        <end position="163"/>
    </location>
</feature>
<organism evidence="10 11">
    <name type="scientific">Tetradesmus obliquus</name>
    <name type="common">Green alga</name>
    <name type="synonym">Acutodesmus obliquus</name>
    <dbReference type="NCBI Taxonomy" id="3088"/>
    <lineage>
        <taxon>Eukaryota</taxon>
        <taxon>Viridiplantae</taxon>
        <taxon>Chlorophyta</taxon>
        <taxon>core chlorophytes</taxon>
        <taxon>Chlorophyceae</taxon>
        <taxon>CS clade</taxon>
        <taxon>Sphaeropleales</taxon>
        <taxon>Scenedesmaceae</taxon>
        <taxon>Tetradesmus</taxon>
    </lineage>
</organism>
<dbReference type="AlphaFoldDB" id="A0A383WCN2"/>
<dbReference type="PANTHER" id="PTHR43466:SF1">
    <property type="entry name" value="2-OXO-4-HYDROXY-4-CARBOXY-5-UREIDOIMIDAZOLINE DECARBOXYLASE-RELATED"/>
    <property type="match status" value="1"/>
</dbReference>
<dbReference type="PROSITE" id="PS00768">
    <property type="entry name" value="TRANSTHYRETIN_1"/>
    <property type="match status" value="1"/>
</dbReference>
<evidence type="ECO:0000259" key="8">
    <source>
        <dbReference type="Pfam" id="PF00576"/>
    </source>
</evidence>
<dbReference type="GO" id="GO:0051997">
    <property type="term" value="F:2-oxo-4-hydroxy-4-carboxy-5-ureidoimidazoline decarboxylase activity"/>
    <property type="evidence" value="ECO:0007669"/>
    <property type="project" value="UniProtKB-EC"/>
</dbReference>
<gene>
    <name evidence="10" type="ORF">BQ4739_LOCUS15102</name>
</gene>
<protein>
    <submittedName>
        <fullName evidence="10">Uncharacterized protein</fullName>
    </submittedName>
</protein>
<evidence type="ECO:0000313" key="10">
    <source>
        <dbReference type="EMBL" id="SZX74784.1"/>
    </source>
</evidence>
<dbReference type="Gene3D" id="1.10.3330.10">
    <property type="entry name" value="Oxo-4-hydroxy-4-carboxy-5-ureidoimidazoline decarboxylase"/>
    <property type="match status" value="1"/>
</dbReference>
<dbReference type="SUPFAM" id="SSF158694">
    <property type="entry name" value="UraD-Like"/>
    <property type="match status" value="1"/>
</dbReference>
<dbReference type="GO" id="GO:0033971">
    <property type="term" value="F:hydroxyisourate hydrolase activity"/>
    <property type="evidence" value="ECO:0007669"/>
    <property type="project" value="UniProtKB-EC"/>
</dbReference>
<keyword evidence="6" id="KW-0378">Hydrolase</keyword>
<evidence type="ECO:0000256" key="2">
    <source>
        <dbReference type="ARBA" id="ARBA00001163"/>
    </source>
</evidence>
<evidence type="ECO:0000256" key="3">
    <source>
        <dbReference type="ARBA" id="ARBA00004754"/>
    </source>
</evidence>